<reference evidence="3" key="1">
    <citation type="journal article" date="2017" name="Front. Plant Sci.">
        <title>Climate Clever Clovers: New Paradigm to Reduce the Environmental Footprint of Ruminants by Breeding Low Methanogenic Forages Utilizing Haplotype Variation.</title>
        <authorList>
            <person name="Kaur P."/>
            <person name="Appels R."/>
            <person name="Bayer P.E."/>
            <person name="Keeble-Gagnere G."/>
            <person name="Wang J."/>
            <person name="Hirakawa H."/>
            <person name="Shirasawa K."/>
            <person name="Vercoe P."/>
            <person name="Stefanova K."/>
            <person name="Durmic Z."/>
            <person name="Nichols P."/>
            <person name="Revell C."/>
            <person name="Isobe S.N."/>
            <person name="Edwards D."/>
            <person name="Erskine W."/>
        </authorList>
    </citation>
    <scope>NUCLEOTIDE SEQUENCE [LARGE SCALE GENOMIC DNA]</scope>
    <source>
        <strain evidence="3">cv. Daliak</strain>
    </source>
</reference>
<dbReference type="PANTHER" id="PTHR44394:SF1">
    <property type="entry name" value="BETA-ALANINE-ACTIVATING ENZYME"/>
    <property type="match status" value="1"/>
</dbReference>
<dbReference type="PANTHER" id="PTHR44394">
    <property type="entry name" value="BETA-ALANINE-ACTIVATING ENZYME"/>
    <property type="match status" value="1"/>
</dbReference>
<feature type="domain" description="AMP-binding enzyme C-terminal" evidence="1">
    <location>
        <begin position="105"/>
        <end position="183"/>
    </location>
</feature>
<dbReference type="Gene3D" id="3.30.300.30">
    <property type="match status" value="1"/>
</dbReference>
<dbReference type="Gene3D" id="3.40.50.12780">
    <property type="entry name" value="N-terminal domain of ligase-like"/>
    <property type="match status" value="1"/>
</dbReference>
<proteinExistence type="predicted"/>
<evidence type="ECO:0000313" key="3">
    <source>
        <dbReference type="Proteomes" id="UP000242715"/>
    </source>
</evidence>
<dbReference type="SUPFAM" id="SSF56801">
    <property type="entry name" value="Acetyl-CoA synthetase-like"/>
    <property type="match status" value="1"/>
</dbReference>
<gene>
    <name evidence="2" type="ORF">TSUD_301010</name>
</gene>
<dbReference type="InterPro" id="IPR052091">
    <property type="entry name" value="Beta-ala_Activ/Resist"/>
</dbReference>
<dbReference type="InterPro" id="IPR042099">
    <property type="entry name" value="ANL_N_sf"/>
</dbReference>
<evidence type="ECO:0000259" key="1">
    <source>
        <dbReference type="Pfam" id="PF13193"/>
    </source>
</evidence>
<dbReference type="EMBL" id="DF973961">
    <property type="protein sequence ID" value="GAU43215.1"/>
    <property type="molecule type" value="Genomic_DNA"/>
</dbReference>
<dbReference type="Proteomes" id="UP000242715">
    <property type="component" value="Unassembled WGS sequence"/>
</dbReference>
<name>A0A2Z6P514_TRISU</name>
<dbReference type="GO" id="GO:0043041">
    <property type="term" value="P:amino acid activation for nonribosomal peptide biosynthetic process"/>
    <property type="evidence" value="ECO:0007669"/>
    <property type="project" value="TreeGrafter"/>
</dbReference>
<dbReference type="InterPro" id="IPR025110">
    <property type="entry name" value="AMP-bd_C"/>
</dbReference>
<sequence>MLTSVPIGLPITNCNVQLIGENSALNEGELYVGGSCIFRGYYNESDGFVKLPQGYGCEDIDDACQSQLYFKTGDLVKQLPTGDFIFLGREDRIVKIHGQRTALEEVENFLREYPYINDAAVVCRNLQAELVLIEAFIILKDKQQLGESLVPAIRSWLSNKLPSVVLPDRFIFIESFPVSSSGKINYESLVISALLTKTVKDKIGNISCSDLLQLIKKLDLDNDEYLVLTNMHEWLPNIFFAVISANVLRTLYTSLCGPVLSSEKFITTCNECTQPQMKGKRDLAGGMGIVFVPVSFSYFS</sequence>
<dbReference type="AlphaFoldDB" id="A0A2Z6P514"/>
<protein>
    <recommendedName>
        <fullName evidence="1">AMP-binding enzyme C-terminal domain-containing protein</fullName>
    </recommendedName>
</protein>
<dbReference type="InterPro" id="IPR045851">
    <property type="entry name" value="AMP-bd_C_sf"/>
</dbReference>
<evidence type="ECO:0000313" key="2">
    <source>
        <dbReference type="EMBL" id="GAU43215.1"/>
    </source>
</evidence>
<keyword evidence="3" id="KW-1185">Reference proteome</keyword>
<organism evidence="2 3">
    <name type="scientific">Trifolium subterraneum</name>
    <name type="common">Subterranean clover</name>
    <dbReference type="NCBI Taxonomy" id="3900"/>
    <lineage>
        <taxon>Eukaryota</taxon>
        <taxon>Viridiplantae</taxon>
        <taxon>Streptophyta</taxon>
        <taxon>Embryophyta</taxon>
        <taxon>Tracheophyta</taxon>
        <taxon>Spermatophyta</taxon>
        <taxon>Magnoliopsida</taxon>
        <taxon>eudicotyledons</taxon>
        <taxon>Gunneridae</taxon>
        <taxon>Pentapetalae</taxon>
        <taxon>rosids</taxon>
        <taxon>fabids</taxon>
        <taxon>Fabales</taxon>
        <taxon>Fabaceae</taxon>
        <taxon>Papilionoideae</taxon>
        <taxon>50 kb inversion clade</taxon>
        <taxon>NPAAA clade</taxon>
        <taxon>Hologalegina</taxon>
        <taxon>IRL clade</taxon>
        <taxon>Trifolieae</taxon>
        <taxon>Trifolium</taxon>
    </lineage>
</organism>
<dbReference type="OrthoDB" id="408177at2759"/>
<accession>A0A2Z6P514</accession>
<dbReference type="Pfam" id="PF13193">
    <property type="entry name" value="AMP-binding_C"/>
    <property type="match status" value="1"/>
</dbReference>